<dbReference type="AlphaFoldDB" id="A0A8E1WI38"/>
<reference evidence="1 2" key="1">
    <citation type="submission" date="2020-08" db="EMBL/GenBank/DDBJ databases">
        <title>Genomic Encyclopedia of Type Strains, Phase IV (KMG-IV): sequencing the most valuable type-strain genomes for metagenomic binning, comparative biology and taxonomic classification.</title>
        <authorList>
            <person name="Goeker M."/>
        </authorList>
    </citation>
    <scope>NUCLEOTIDE SEQUENCE [LARGE SCALE GENOMIC DNA]</scope>
    <source>
        <strain evidence="1 2">DSM 17454</strain>
    </source>
</reference>
<dbReference type="RefSeq" id="WP_184770001.1">
    <property type="nucleotide sequence ID" value="NZ_JACHGI010000006.1"/>
</dbReference>
<dbReference type="Proteomes" id="UP000532373">
    <property type="component" value="Unassembled WGS sequence"/>
</dbReference>
<name>A0A8E1WI38_9HYPH</name>
<proteinExistence type="predicted"/>
<dbReference type="EMBL" id="JACHGI010000006">
    <property type="protein sequence ID" value="MBB6467607.1"/>
    <property type="molecule type" value="Genomic_DNA"/>
</dbReference>
<evidence type="ECO:0000313" key="2">
    <source>
        <dbReference type="Proteomes" id="UP000532373"/>
    </source>
</evidence>
<comment type="caution">
    <text evidence="1">The sequence shown here is derived from an EMBL/GenBank/DDBJ whole genome shotgun (WGS) entry which is preliminary data.</text>
</comment>
<evidence type="ECO:0000313" key="1">
    <source>
        <dbReference type="EMBL" id="MBB6467607.1"/>
    </source>
</evidence>
<sequence>MGLNWNSTTVAPVMPEPEQVFLAWLIAQPEDGNLRAAAAQQAARLAEYAGGHPGPRHLRQLFLDLAAELGGGAAASRAMSS</sequence>
<gene>
    <name evidence="1" type="ORF">HNQ96_003488</name>
</gene>
<protein>
    <submittedName>
        <fullName evidence="1">Uncharacterized protein</fullName>
    </submittedName>
</protein>
<accession>A0A8E1WI38</accession>
<organism evidence="1 2">
    <name type="scientific">Aminobacter carboxidus</name>
    <dbReference type="NCBI Taxonomy" id="376165"/>
    <lineage>
        <taxon>Bacteria</taxon>
        <taxon>Pseudomonadati</taxon>
        <taxon>Pseudomonadota</taxon>
        <taxon>Alphaproteobacteria</taxon>
        <taxon>Hyphomicrobiales</taxon>
        <taxon>Phyllobacteriaceae</taxon>
        <taxon>Aminobacter</taxon>
    </lineage>
</organism>